<dbReference type="Proteomes" id="UP000663854">
    <property type="component" value="Unassembled WGS sequence"/>
</dbReference>
<evidence type="ECO:0000313" key="3">
    <source>
        <dbReference type="Proteomes" id="UP000663870"/>
    </source>
</evidence>
<proteinExistence type="predicted"/>
<reference evidence="2" key="1">
    <citation type="submission" date="2021-02" db="EMBL/GenBank/DDBJ databases">
        <authorList>
            <person name="Nowell W R."/>
        </authorList>
    </citation>
    <scope>NUCLEOTIDE SEQUENCE</scope>
</reference>
<evidence type="ECO:0000313" key="1">
    <source>
        <dbReference type="EMBL" id="CAF1329978.1"/>
    </source>
</evidence>
<sequence length="105" mass="12237">MHRLFAAFGLRFRGEYEDLWLKTYPRSIRPCCRPDCIQIDLFGFAHLQTNTYIPSITSPNFDPVDSYTSYTILKEKEKEFRANQIIIGEITTSCLDFECTTPESI</sequence>
<comment type="caution">
    <text evidence="2">The sequence shown here is derived from an EMBL/GenBank/DDBJ whole genome shotgun (WGS) entry which is preliminary data.</text>
</comment>
<organism evidence="2 3">
    <name type="scientific">Rotaria sordida</name>
    <dbReference type="NCBI Taxonomy" id="392033"/>
    <lineage>
        <taxon>Eukaryota</taxon>
        <taxon>Metazoa</taxon>
        <taxon>Spiralia</taxon>
        <taxon>Gnathifera</taxon>
        <taxon>Rotifera</taxon>
        <taxon>Eurotatoria</taxon>
        <taxon>Bdelloidea</taxon>
        <taxon>Philodinida</taxon>
        <taxon>Philodinidae</taxon>
        <taxon>Rotaria</taxon>
    </lineage>
</organism>
<name>A0A816A4L2_9BILA</name>
<feature type="non-terminal residue" evidence="2">
    <location>
        <position position="105"/>
    </location>
</feature>
<protein>
    <submittedName>
        <fullName evidence="2">Uncharacterized protein</fullName>
    </submittedName>
</protein>
<dbReference type="EMBL" id="CAJNOH010003269">
    <property type="protein sequence ID" value="CAF1329978.1"/>
    <property type="molecule type" value="Genomic_DNA"/>
</dbReference>
<gene>
    <name evidence="2" type="ORF">JXQ802_LOCUS47238</name>
    <name evidence="1" type="ORF">PYM288_LOCUS31358</name>
</gene>
<dbReference type="EMBL" id="CAJNOL010004585">
    <property type="protein sequence ID" value="CAF1591008.1"/>
    <property type="molecule type" value="Genomic_DNA"/>
</dbReference>
<dbReference type="AlphaFoldDB" id="A0A816A4L2"/>
<dbReference type="Proteomes" id="UP000663870">
    <property type="component" value="Unassembled WGS sequence"/>
</dbReference>
<keyword evidence="3" id="KW-1185">Reference proteome</keyword>
<accession>A0A816A4L2</accession>
<evidence type="ECO:0000313" key="2">
    <source>
        <dbReference type="EMBL" id="CAF1591008.1"/>
    </source>
</evidence>